<evidence type="ECO:0000313" key="2">
    <source>
        <dbReference type="EMBL" id="EFH39708.1"/>
    </source>
</evidence>
<protein>
    <submittedName>
        <fullName evidence="2">Uncharacterized protein</fullName>
    </submittedName>
</protein>
<sequence length="447" mass="51186">MEEKKLNLDAPFLSVRRVPTKPEDPNESENTKKKTTTTRRRKLKDSCQETEHETLIRLLQDQSFDHVMEPSSVPFKWEQTPGKPKDQDTIIEELDLIKALEMVSSTASFSVNCSSSGVSEFEKKRDGDRSSNDVSRDDVVYEYRDLIMSRFLPAAEAIAMKNKKEASRFKEEKKKKQSIALQRVSMAINQDLNNDEDDEDDDDDHNHVDGIDATVYSNDSKKAQLGFLPWFCSKNSVDVLNPLLSRIKTCQDIGVKSGNIINPKSLDSVYKTKSASPRILKTNKVMSKSQEIYETPRLSREISKISLPKSGETLKIQRNPSRLQRTTDQNQRQEIRFLVEEVKRRSNRNKNRSENLSVSQPPLPKTPSESWLCRTLPRSSTTSSVFSGQFAVVVSGQAARFKKKMEQKTESQSIHWETIVKTSNTHHDHVRYSEGLIVVHPTRQHKF</sequence>
<feature type="region of interest" description="Disordered" evidence="1">
    <location>
        <begin position="1"/>
        <end position="48"/>
    </location>
</feature>
<keyword evidence="3" id="KW-1185">Reference proteome</keyword>
<feature type="compositionally biased region" description="Polar residues" evidence="1">
    <location>
        <begin position="316"/>
        <end position="330"/>
    </location>
</feature>
<feature type="compositionally biased region" description="Basic and acidic residues" evidence="1">
    <location>
        <begin position="20"/>
        <end position="32"/>
    </location>
</feature>
<evidence type="ECO:0000313" key="3">
    <source>
        <dbReference type="Proteomes" id="UP000008694"/>
    </source>
</evidence>
<dbReference type="InterPro" id="IPR007789">
    <property type="entry name" value="DUF688"/>
</dbReference>
<proteinExistence type="predicted"/>
<organism evidence="3">
    <name type="scientific">Arabidopsis lyrata subsp. lyrata</name>
    <name type="common">Lyre-leaved rock-cress</name>
    <dbReference type="NCBI Taxonomy" id="81972"/>
    <lineage>
        <taxon>Eukaryota</taxon>
        <taxon>Viridiplantae</taxon>
        <taxon>Streptophyta</taxon>
        <taxon>Embryophyta</taxon>
        <taxon>Tracheophyta</taxon>
        <taxon>Spermatophyta</taxon>
        <taxon>Magnoliopsida</taxon>
        <taxon>eudicotyledons</taxon>
        <taxon>Gunneridae</taxon>
        <taxon>Pentapetalae</taxon>
        <taxon>rosids</taxon>
        <taxon>malvids</taxon>
        <taxon>Brassicales</taxon>
        <taxon>Brassicaceae</taxon>
        <taxon>Camelineae</taxon>
        <taxon>Arabidopsis</taxon>
    </lineage>
</organism>
<dbReference type="HOGENOM" id="CLU_015953_0_0_1"/>
<evidence type="ECO:0000256" key="1">
    <source>
        <dbReference type="SAM" id="MobiDB-lite"/>
    </source>
</evidence>
<dbReference type="PANTHER" id="PTHR33671:SF6">
    <property type="match status" value="1"/>
</dbReference>
<dbReference type="Pfam" id="PF05097">
    <property type="entry name" value="DUF688"/>
    <property type="match status" value="2"/>
</dbReference>
<feature type="compositionally biased region" description="Basic residues" evidence="1">
    <location>
        <begin position="33"/>
        <end position="43"/>
    </location>
</feature>
<dbReference type="Proteomes" id="UP000008694">
    <property type="component" value="Unassembled WGS sequence"/>
</dbReference>
<dbReference type="EMBL" id="GL348720">
    <property type="protein sequence ID" value="EFH39708.1"/>
    <property type="molecule type" value="Genomic_DNA"/>
</dbReference>
<dbReference type="Gramene" id="fgenesh2_kg.8__213__AT5G45850.1">
    <property type="protein sequence ID" value="fgenesh2_kg.8__213__AT5G45850.1"/>
    <property type="gene ID" value="fgenesh2_kg.8__213__AT5G45850.1"/>
</dbReference>
<feature type="region of interest" description="Disordered" evidence="1">
    <location>
        <begin position="344"/>
        <end position="370"/>
    </location>
</feature>
<reference evidence="3" key="1">
    <citation type="journal article" date="2011" name="Nat. Genet.">
        <title>The Arabidopsis lyrata genome sequence and the basis of rapid genome size change.</title>
        <authorList>
            <person name="Hu T.T."/>
            <person name="Pattyn P."/>
            <person name="Bakker E.G."/>
            <person name="Cao J."/>
            <person name="Cheng J.-F."/>
            <person name="Clark R.M."/>
            <person name="Fahlgren N."/>
            <person name="Fawcett J.A."/>
            <person name="Grimwood J."/>
            <person name="Gundlach H."/>
            <person name="Haberer G."/>
            <person name="Hollister J.D."/>
            <person name="Ossowski S."/>
            <person name="Ottilar R.P."/>
            <person name="Salamov A.A."/>
            <person name="Schneeberger K."/>
            <person name="Spannagl M."/>
            <person name="Wang X."/>
            <person name="Yang L."/>
            <person name="Nasrallah M.E."/>
            <person name="Bergelson J."/>
            <person name="Carrington J.C."/>
            <person name="Gaut B.S."/>
            <person name="Schmutz J."/>
            <person name="Mayer K.F.X."/>
            <person name="Van de Peer Y."/>
            <person name="Grigoriev I.V."/>
            <person name="Nordborg M."/>
            <person name="Weigel D."/>
            <person name="Guo Y.-L."/>
        </authorList>
    </citation>
    <scope>NUCLEOTIDE SEQUENCE [LARGE SCALE GENOMIC DNA]</scope>
    <source>
        <strain evidence="3">cv. MN47</strain>
    </source>
</reference>
<name>D7MTA5_ARALL</name>
<gene>
    <name evidence="2" type="ORF">ARALYDRAFT_494397</name>
</gene>
<accession>D7MTA5</accession>
<dbReference type="AlphaFoldDB" id="D7MTA5"/>
<dbReference type="PANTHER" id="PTHR33671">
    <property type="entry name" value="N-METHYLTRANSFERASE, PUTATIVE (DUF688)-RELATED"/>
    <property type="match status" value="1"/>
</dbReference>
<dbReference type="OrthoDB" id="677721at2759"/>
<feature type="region of interest" description="Disordered" evidence="1">
    <location>
        <begin position="311"/>
        <end position="330"/>
    </location>
</feature>